<dbReference type="InterPro" id="IPR010426">
    <property type="entry name" value="MTTB_MeTrfase"/>
</dbReference>
<protein>
    <submittedName>
        <fullName evidence="5">Trimethylamine methyltransferase</fullName>
    </submittedName>
</protein>
<dbReference type="InterPro" id="IPR038601">
    <property type="entry name" value="MttB-like_sf"/>
</dbReference>
<dbReference type="STRING" id="561184.SAMN05216376_105361"/>
<dbReference type="GO" id="GO:0032259">
    <property type="term" value="P:methylation"/>
    <property type="evidence" value="ECO:0007669"/>
    <property type="project" value="UniProtKB-KW"/>
</dbReference>
<evidence type="ECO:0000256" key="2">
    <source>
        <dbReference type="ARBA" id="ARBA00022603"/>
    </source>
</evidence>
<keyword evidence="3 5" id="KW-0808">Transferase</keyword>
<dbReference type="EMBL" id="JSUQ01000003">
    <property type="protein sequence ID" value="KHQ54594.1"/>
    <property type="molecule type" value="Genomic_DNA"/>
</dbReference>
<dbReference type="Pfam" id="PF06253">
    <property type="entry name" value="MTTB"/>
    <property type="match status" value="1"/>
</dbReference>
<dbReference type="Proteomes" id="UP000030960">
    <property type="component" value="Unassembled WGS sequence"/>
</dbReference>
<dbReference type="PATRIC" id="fig|1515334.3.peg.1194"/>
<evidence type="ECO:0000256" key="3">
    <source>
        <dbReference type="ARBA" id="ARBA00022679"/>
    </source>
</evidence>
<evidence type="ECO:0000256" key="4">
    <source>
        <dbReference type="SAM" id="MobiDB-lite"/>
    </source>
</evidence>
<keyword evidence="2 5" id="KW-0489">Methyltransferase</keyword>
<dbReference type="Gene3D" id="3.20.20.480">
    <property type="entry name" value="Trimethylamine methyltransferase-like"/>
    <property type="match status" value="1"/>
</dbReference>
<evidence type="ECO:0000313" key="6">
    <source>
        <dbReference type="Proteomes" id="UP000030960"/>
    </source>
</evidence>
<gene>
    <name evidence="5" type="ORF">OA50_01190</name>
</gene>
<dbReference type="GO" id="GO:0008168">
    <property type="term" value="F:methyltransferase activity"/>
    <property type="evidence" value="ECO:0007669"/>
    <property type="project" value="UniProtKB-KW"/>
</dbReference>
<proteinExistence type="inferred from homology"/>
<comment type="similarity">
    <text evidence="1">Belongs to the trimethylamine methyltransferase family.</text>
</comment>
<reference evidence="5 6" key="1">
    <citation type="submission" date="2014-10" db="EMBL/GenBank/DDBJ databases">
        <title>Genome sequence of Ponticoccus sp. strain UMTAT08 isolated from clonal culture of toxic dinoflagellate Alexandrium tamiyavanichii.</title>
        <authorList>
            <person name="Gan H.Y."/>
            <person name="Muhd D.-D."/>
            <person name="Mohd Noor M.E."/>
            <person name="Yeong Y.S."/>
            <person name="Usup G."/>
        </authorList>
    </citation>
    <scope>NUCLEOTIDE SEQUENCE [LARGE SCALE GENOMIC DNA]</scope>
    <source>
        <strain evidence="5 6">UMTAT08</strain>
    </source>
</reference>
<sequence length="371" mass="40294">MTETLTRTLRSTRDLRMPPGLTQGIPFCEVTDGAQVERIDAASMDILENVGVLFRDPVALADWKTAGARVEGEMVYPDRGLIRDLIATIPTDFTYSARNPADNLRLGEPHSIFVPMTGAPYLRDLNDVRRIPTLDDLAMFHKLAHMEPSQHSSAHHIVEPCDHPISQRHLRITYSSMKHSDKTFMGMTTSPKNAEDVMEMCAILFGEDFMEQNPVTTGNGNSPLVWDETTLGAMRAFCRRNQPVLCSSFVLGGANTPASVLATVAQLNAEALSALAYTQIIRRGCPEPGALTDNSPSGPALAGGSSLHSSKSTIGSKGSWKISLNKRTPARSWNPKVAALEAFLAAGESGFVAGQVYTVDLDRMAKLSLPQ</sequence>
<keyword evidence="6" id="KW-1185">Reference proteome</keyword>
<organism evidence="5 6">
    <name type="scientific">Mameliella alba</name>
    <dbReference type="NCBI Taxonomy" id="561184"/>
    <lineage>
        <taxon>Bacteria</taxon>
        <taxon>Pseudomonadati</taxon>
        <taxon>Pseudomonadota</taxon>
        <taxon>Alphaproteobacteria</taxon>
        <taxon>Rhodobacterales</taxon>
        <taxon>Roseobacteraceae</taxon>
        <taxon>Mameliella</taxon>
    </lineage>
</organism>
<accession>A0A0B3SVX8</accession>
<evidence type="ECO:0000313" key="5">
    <source>
        <dbReference type="EMBL" id="KHQ54594.1"/>
    </source>
</evidence>
<name>A0A0B3SVX8_9RHOB</name>
<feature type="region of interest" description="Disordered" evidence="4">
    <location>
        <begin position="288"/>
        <end position="317"/>
    </location>
</feature>
<feature type="compositionally biased region" description="Low complexity" evidence="4">
    <location>
        <begin position="295"/>
        <end position="317"/>
    </location>
</feature>
<evidence type="ECO:0000256" key="1">
    <source>
        <dbReference type="ARBA" id="ARBA00007137"/>
    </source>
</evidence>
<dbReference type="AlphaFoldDB" id="A0A0B3SVX8"/>
<comment type="caution">
    <text evidence="5">The sequence shown here is derived from an EMBL/GenBank/DDBJ whole genome shotgun (WGS) entry which is preliminary data.</text>
</comment>
<dbReference type="GO" id="GO:0015948">
    <property type="term" value="P:methanogenesis"/>
    <property type="evidence" value="ECO:0007669"/>
    <property type="project" value="InterPro"/>
</dbReference>